<dbReference type="SUPFAM" id="SSF52821">
    <property type="entry name" value="Rhodanese/Cell cycle control phosphatase"/>
    <property type="match status" value="1"/>
</dbReference>
<sequence length="171" mass="18603">MTYQNISALEAFAKYQNNEAILIDVREPAEHQQGHISGSLLLPLSKINNAALPKSNKEIIVYCQKGLRGQKACQKLINENASLSLLNIEGGIESWQSAQLSIDKPATNTLSLDRQVQLFIGILLILFSGLSLSISSSFTWAIMFIGAGLLIAGSTGFCGLARLLAIMPWNR</sequence>
<dbReference type="CDD" id="cd00158">
    <property type="entry name" value="RHOD"/>
    <property type="match status" value="1"/>
</dbReference>
<dbReference type="Gene3D" id="3.40.250.10">
    <property type="entry name" value="Rhodanese-like domain"/>
    <property type="match status" value="1"/>
</dbReference>
<dbReference type="Pfam" id="PF00581">
    <property type="entry name" value="Rhodanese"/>
    <property type="match status" value="1"/>
</dbReference>
<feature type="domain" description="Rhodanese" evidence="2">
    <location>
        <begin position="16"/>
        <end position="104"/>
    </location>
</feature>
<dbReference type="PANTHER" id="PTHR43031:SF1">
    <property type="entry name" value="PYRIDINE NUCLEOTIDE-DISULPHIDE OXIDOREDUCTASE"/>
    <property type="match status" value="1"/>
</dbReference>
<dbReference type="Proteomes" id="UP001595478">
    <property type="component" value="Unassembled WGS sequence"/>
</dbReference>
<keyword evidence="4" id="KW-1185">Reference proteome</keyword>
<dbReference type="EMBL" id="JBHRSW010000018">
    <property type="protein sequence ID" value="MFC3122271.1"/>
    <property type="molecule type" value="Genomic_DNA"/>
</dbReference>
<organism evidence="3 4">
    <name type="scientific">Agaribacter flavus</name>
    <dbReference type="NCBI Taxonomy" id="1902781"/>
    <lineage>
        <taxon>Bacteria</taxon>
        <taxon>Pseudomonadati</taxon>
        <taxon>Pseudomonadota</taxon>
        <taxon>Gammaproteobacteria</taxon>
        <taxon>Alteromonadales</taxon>
        <taxon>Alteromonadaceae</taxon>
        <taxon>Agaribacter</taxon>
    </lineage>
</organism>
<dbReference type="InterPro" id="IPR021309">
    <property type="entry name" value="YgaP-like_TM"/>
</dbReference>
<reference evidence="4" key="1">
    <citation type="journal article" date="2019" name="Int. J. Syst. Evol. Microbiol.">
        <title>The Global Catalogue of Microorganisms (GCM) 10K type strain sequencing project: providing services to taxonomists for standard genome sequencing and annotation.</title>
        <authorList>
            <consortium name="The Broad Institute Genomics Platform"/>
            <consortium name="The Broad Institute Genome Sequencing Center for Infectious Disease"/>
            <person name="Wu L."/>
            <person name="Ma J."/>
        </authorList>
    </citation>
    <scope>NUCLEOTIDE SEQUENCE [LARGE SCALE GENOMIC DNA]</scope>
    <source>
        <strain evidence="4">KCTC 52473</strain>
    </source>
</reference>
<dbReference type="RefSeq" id="WP_376920402.1">
    <property type="nucleotide sequence ID" value="NZ_JBHRSW010000018.1"/>
</dbReference>
<keyword evidence="1" id="KW-0472">Membrane</keyword>
<dbReference type="InterPro" id="IPR001763">
    <property type="entry name" value="Rhodanese-like_dom"/>
</dbReference>
<evidence type="ECO:0000313" key="4">
    <source>
        <dbReference type="Proteomes" id="UP001595478"/>
    </source>
</evidence>
<dbReference type="PANTHER" id="PTHR43031">
    <property type="entry name" value="FAD-DEPENDENT OXIDOREDUCTASE"/>
    <property type="match status" value="1"/>
</dbReference>
<protein>
    <submittedName>
        <fullName evidence="3">Rhodanese-like domain-containing protein</fullName>
    </submittedName>
</protein>
<accession>A0ABV7FSN5</accession>
<feature type="transmembrane region" description="Helical" evidence="1">
    <location>
        <begin position="116"/>
        <end position="134"/>
    </location>
</feature>
<dbReference type="InterPro" id="IPR050229">
    <property type="entry name" value="GlpE_sulfurtransferase"/>
</dbReference>
<dbReference type="InterPro" id="IPR036873">
    <property type="entry name" value="Rhodanese-like_dom_sf"/>
</dbReference>
<gene>
    <name evidence="3" type="ORF">ACFOHL_11630</name>
</gene>
<feature type="transmembrane region" description="Helical" evidence="1">
    <location>
        <begin position="140"/>
        <end position="165"/>
    </location>
</feature>
<dbReference type="SMART" id="SM00450">
    <property type="entry name" value="RHOD"/>
    <property type="match status" value="1"/>
</dbReference>
<name>A0ABV7FSN5_9ALTE</name>
<keyword evidence="1" id="KW-0812">Transmembrane</keyword>
<dbReference type="Gene3D" id="6.10.140.1340">
    <property type="match status" value="1"/>
</dbReference>
<evidence type="ECO:0000259" key="2">
    <source>
        <dbReference type="PROSITE" id="PS50206"/>
    </source>
</evidence>
<dbReference type="Pfam" id="PF11127">
    <property type="entry name" value="YgaP-like_TM"/>
    <property type="match status" value="1"/>
</dbReference>
<proteinExistence type="predicted"/>
<evidence type="ECO:0000256" key="1">
    <source>
        <dbReference type="SAM" id="Phobius"/>
    </source>
</evidence>
<evidence type="ECO:0000313" key="3">
    <source>
        <dbReference type="EMBL" id="MFC3122271.1"/>
    </source>
</evidence>
<comment type="caution">
    <text evidence="3">The sequence shown here is derived from an EMBL/GenBank/DDBJ whole genome shotgun (WGS) entry which is preliminary data.</text>
</comment>
<dbReference type="PROSITE" id="PS50206">
    <property type="entry name" value="RHODANESE_3"/>
    <property type="match status" value="1"/>
</dbReference>
<keyword evidence="1" id="KW-1133">Transmembrane helix</keyword>